<feature type="region of interest" description="Disordered" evidence="1">
    <location>
        <begin position="75"/>
        <end position="95"/>
    </location>
</feature>
<name>A0A286GZV8_9PROT</name>
<dbReference type="RefSeq" id="WP_097281299.1">
    <property type="nucleotide sequence ID" value="NZ_OCNJ01000013.1"/>
</dbReference>
<accession>A0A286GZV8</accession>
<reference evidence="3" key="1">
    <citation type="submission" date="2017-09" db="EMBL/GenBank/DDBJ databases">
        <authorList>
            <person name="Varghese N."/>
            <person name="Submissions S."/>
        </authorList>
    </citation>
    <scope>NUCLEOTIDE SEQUENCE [LARGE SCALE GENOMIC DNA]</scope>
    <source>
        <strain evidence="3">USBA 140</strain>
    </source>
</reference>
<evidence type="ECO:0000313" key="3">
    <source>
        <dbReference type="Proteomes" id="UP000219621"/>
    </source>
</evidence>
<dbReference type="EMBL" id="OCNJ01000013">
    <property type="protein sequence ID" value="SOE00629.1"/>
    <property type="molecule type" value="Genomic_DNA"/>
</dbReference>
<organism evidence="2 3">
    <name type="scientific">Caenispirillum bisanense</name>
    <dbReference type="NCBI Taxonomy" id="414052"/>
    <lineage>
        <taxon>Bacteria</taxon>
        <taxon>Pseudomonadati</taxon>
        <taxon>Pseudomonadota</taxon>
        <taxon>Alphaproteobacteria</taxon>
        <taxon>Rhodospirillales</taxon>
        <taxon>Novispirillaceae</taxon>
        <taxon>Caenispirillum</taxon>
    </lineage>
</organism>
<proteinExistence type="predicted"/>
<keyword evidence="3" id="KW-1185">Reference proteome</keyword>
<gene>
    <name evidence="2" type="ORF">SAMN05421508_11371</name>
</gene>
<evidence type="ECO:0000256" key="1">
    <source>
        <dbReference type="SAM" id="MobiDB-lite"/>
    </source>
</evidence>
<dbReference type="Proteomes" id="UP000219621">
    <property type="component" value="Unassembled WGS sequence"/>
</dbReference>
<evidence type="ECO:0000313" key="2">
    <source>
        <dbReference type="EMBL" id="SOE00629.1"/>
    </source>
</evidence>
<protein>
    <submittedName>
        <fullName evidence="2">Uncharacterized protein</fullName>
    </submittedName>
</protein>
<dbReference type="AlphaFoldDB" id="A0A286GZV8"/>
<sequence length="95" mass="9607">MADRVTCGCPACRVADHAAQVAAEAKVVGTEDDTIGLLLAAVVKAGRKAGWDGAKIAHVVLRAGGQLMVEHLAETAIPGTPAPPPPAPSARGRLH</sequence>